<proteinExistence type="predicted"/>
<dbReference type="HOGENOM" id="CLU_1008747_0_0_1"/>
<dbReference type="EMBL" id="KB446557">
    <property type="protein sequence ID" value="EME84888.1"/>
    <property type="molecule type" value="Genomic_DNA"/>
</dbReference>
<protein>
    <submittedName>
        <fullName evidence="1">Uncharacterized protein</fullName>
    </submittedName>
</protein>
<accession>M3B6C7</accession>
<keyword evidence="2" id="KW-1185">Reference proteome</keyword>
<dbReference type="VEuPathDB" id="FungiDB:MYCFIDRAFT_82954"/>
<dbReference type="GeneID" id="19341998"/>
<sequence>MDPSVPLANGRNMLEEPAPEILIEIFSHAICIELNEGGSKPVVTSKPLACFAHFRKKSSGAGLSVASKLSLAWQSPNAASCYLEALQRYVLNEQVTIYVNIEDLNFTNFRKLLTSLEKKQDALQLFSIDKKACSIKFSHRTTHGLRKDPQTFDQYCKKSKRLGITLNTEHKISEVKDSEALGQFVVARNGIRLDPQAPGVSQSEQIYLLFSRYNFRECTNPLANRPEMQGHIEALKESQKFENPRFQNTREGWARASEKHYREVMDEIENARVIES</sequence>
<dbReference type="Proteomes" id="UP000016932">
    <property type="component" value="Unassembled WGS sequence"/>
</dbReference>
<gene>
    <name evidence="1" type="ORF">MYCFIDRAFT_82954</name>
</gene>
<organism evidence="1 2">
    <name type="scientific">Pseudocercospora fijiensis (strain CIRAD86)</name>
    <name type="common">Black leaf streak disease fungus</name>
    <name type="synonym">Mycosphaerella fijiensis</name>
    <dbReference type="NCBI Taxonomy" id="383855"/>
    <lineage>
        <taxon>Eukaryota</taxon>
        <taxon>Fungi</taxon>
        <taxon>Dikarya</taxon>
        <taxon>Ascomycota</taxon>
        <taxon>Pezizomycotina</taxon>
        <taxon>Dothideomycetes</taxon>
        <taxon>Dothideomycetidae</taxon>
        <taxon>Mycosphaerellales</taxon>
        <taxon>Mycosphaerellaceae</taxon>
        <taxon>Pseudocercospora</taxon>
    </lineage>
</organism>
<dbReference type="RefSeq" id="XP_007924362.1">
    <property type="nucleotide sequence ID" value="XM_007926171.1"/>
</dbReference>
<evidence type="ECO:0000313" key="2">
    <source>
        <dbReference type="Proteomes" id="UP000016932"/>
    </source>
</evidence>
<dbReference type="AlphaFoldDB" id="M3B6C7"/>
<evidence type="ECO:0000313" key="1">
    <source>
        <dbReference type="EMBL" id="EME84888.1"/>
    </source>
</evidence>
<name>M3B6C7_PSEFD</name>
<dbReference type="OrthoDB" id="10363661at2759"/>
<dbReference type="KEGG" id="pfj:MYCFIDRAFT_82954"/>
<reference evidence="1 2" key="1">
    <citation type="journal article" date="2012" name="PLoS Pathog.">
        <title>Diverse lifestyles and strategies of plant pathogenesis encoded in the genomes of eighteen Dothideomycetes fungi.</title>
        <authorList>
            <person name="Ohm R.A."/>
            <person name="Feau N."/>
            <person name="Henrissat B."/>
            <person name="Schoch C.L."/>
            <person name="Horwitz B.A."/>
            <person name="Barry K.W."/>
            <person name="Condon B.J."/>
            <person name="Copeland A.C."/>
            <person name="Dhillon B."/>
            <person name="Glaser F."/>
            <person name="Hesse C.N."/>
            <person name="Kosti I."/>
            <person name="LaButti K."/>
            <person name="Lindquist E.A."/>
            <person name="Lucas S."/>
            <person name="Salamov A.A."/>
            <person name="Bradshaw R.E."/>
            <person name="Ciuffetti L."/>
            <person name="Hamelin R.C."/>
            <person name="Kema G.H.J."/>
            <person name="Lawrence C."/>
            <person name="Scott J.A."/>
            <person name="Spatafora J.W."/>
            <person name="Turgeon B.G."/>
            <person name="de Wit P.J.G.M."/>
            <person name="Zhong S."/>
            <person name="Goodwin S.B."/>
            <person name="Grigoriev I.V."/>
        </authorList>
    </citation>
    <scope>NUCLEOTIDE SEQUENCE [LARGE SCALE GENOMIC DNA]</scope>
    <source>
        <strain evidence="1 2">CIRAD86</strain>
    </source>
</reference>